<dbReference type="GO" id="GO:0003755">
    <property type="term" value="F:peptidyl-prolyl cis-trans isomerase activity"/>
    <property type="evidence" value="ECO:0007669"/>
    <property type="project" value="UniProtKB-KW"/>
</dbReference>
<organism evidence="9 10">
    <name type="scientific">Spirodela intermedia</name>
    <name type="common">Intermediate duckweed</name>
    <dbReference type="NCBI Taxonomy" id="51605"/>
    <lineage>
        <taxon>Eukaryota</taxon>
        <taxon>Viridiplantae</taxon>
        <taxon>Streptophyta</taxon>
        <taxon>Embryophyta</taxon>
        <taxon>Tracheophyta</taxon>
        <taxon>Spermatophyta</taxon>
        <taxon>Magnoliopsida</taxon>
        <taxon>Liliopsida</taxon>
        <taxon>Araceae</taxon>
        <taxon>Lemnoideae</taxon>
        <taxon>Spirodela</taxon>
    </lineage>
</organism>
<dbReference type="CDD" id="cd04087">
    <property type="entry name" value="PTPA"/>
    <property type="match status" value="1"/>
</dbReference>
<evidence type="ECO:0000313" key="10">
    <source>
        <dbReference type="Proteomes" id="UP000663760"/>
    </source>
</evidence>
<dbReference type="GO" id="GO:0000159">
    <property type="term" value="C:protein phosphatase type 2A complex"/>
    <property type="evidence" value="ECO:0007669"/>
    <property type="project" value="TreeGrafter"/>
</dbReference>
<keyword evidence="5 7" id="KW-0697">Rotamase</keyword>
<comment type="similarity">
    <text evidence="3 7">Belongs to the PTPA-type PPIase family.</text>
</comment>
<name>A0A7I8KV18_SPIIN</name>
<dbReference type="InterPro" id="IPR004327">
    <property type="entry name" value="Phstyr_phstse_ac"/>
</dbReference>
<comment type="function">
    <text evidence="7">PPIases accelerate the folding of proteins. It catalyzes the cis-trans isomerization of proline imidic peptide bonds in oligopeptides.</text>
</comment>
<sequence length="426" mass="46993">MADTAPISVDAGTGSTAPAAEERPEISGDPLTGTFHRSAASCPGLREISSHMLCSVCVGASGNLPLSSQIPPLQPPSWDPTSPTPPPVYRPIRSPAINAPNHSQTAIILSPVPHPQPVAVLSLPHEFVIPVKRITSPDDIRHFHSSASGQNFLGFVAALSQSVLRKKISDPLPVPLSRSLESLLAFLDLLSVWVDEIPPFPHPGRYGNPAFRMWHQRLQDTAEQMVVGLLPGGDLKPIAAIELVPYLLDSFGNSTRIDYGTGHETNFAAFIYCLARLGLLHEEDYQALVLRVFVKYLELMRKLQTVYCLEPAGSHGVWGLDDYHFLPFIFGSAQLVDHKYMKPKSIHNHDITENFSRDYMYLGCIEFVKKVKKGLFAEHSPMLDDISSVASWAKVNSGMLKMYKAEVLEKVPIMQHFLFGSIIKCE</sequence>
<keyword evidence="6 7" id="KW-0413">Isomerase</keyword>
<keyword evidence="4 7" id="KW-0963">Cytoplasm</keyword>
<evidence type="ECO:0000256" key="4">
    <source>
        <dbReference type="ARBA" id="ARBA00022490"/>
    </source>
</evidence>
<feature type="region of interest" description="Disordered" evidence="8">
    <location>
        <begin position="1"/>
        <end position="32"/>
    </location>
</feature>
<dbReference type="GO" id="GO:0008160">
    <property type="term" value="F:protein tyrosine phosphatase activator activity"/>
    <property type="evidence" value="ECO:0007669"/>
    <property type="project" value="TreeGrafter"/>
</dbReference>
<dbReference type="InterPro" id="IPR037218">
    <property type="entry name" value="PTPA_sf"/>
</dbReference>
<protein>
    <recommendedName>
        <fullName evidence="7">Serine/threonine-protein phosphatase 2A activator</fullName>
        <ecNumber evidence="7">5.2.1.8</ecNumber>
    </recommendedName>
    <alternativeName>
        <fullName evidence="7">Phosphotyrosyl phosphatase activator</fullName>
    </alternativeName>
</protein>
<dbReference type="Gene3D" id="1.20.120.1150">
    <property type="match status" value="1"/>
</dbReference>
<evidence type="ECO:0000256" key="6">
    <source>
        <dbReference type="ARBA" id="ARBA00023235"/>
    </source>
</evidence>
<dbReference type="GO" id="GO:0005634">
    <property type="term" value="C:nucleus"/>
    <property type="evidence" value="ECO:0007669"/>
    <property type="project" value="TreeGrafter"/>
</dbReference>
<keyword evidence="10" id="KW-1185">Reference proteome</keyword>
<dbReference type="GO" id="GO:0005737">
    <property type="term" value="C:cytoplasm"/>
    <property type="evidence" value="ECO:0007669"/>
    <property type="project" value="UniProtKB-SubCell"/>
</dbReference>
<evidence type="ECO:0000256" key="7">
    <source>
        <dbReference type="RuleBase" id="RU361210"/>
    </source>
</evidence>
<dbReference type="FunFam" id="1.20.120.1150:FF:000002">
    <property type="entry name" value="Serine/threonine-protein phosphatase 2A activator"/>
    <property type="match status" value="1"/>
</dbReference>
<dbReference type="Pfam" id="PF03095">
    <property type="entry name" value="PTPA"/>
    <property type="match status" value="1"/>
</dbReference>
<dbReference type="GO" id="GO:0007052">
    <property type="term" value="P:mitotic spindle organization"/>
    <property type="evidence" value="ECO:0007669"/>
    <property type="project" value="TreeGrafter"/>
</dbReference>
<evidence type="ECO:0000256" key="5">
    <source>
        <dbReference type="ARBA" id="ARBA00023110"/>
    </source>
</evidence>
<dbReference type="InterPro" id="IPR043170">
    <property type="entry name" value="PTPA_C_lid"/>
</dbReference>
<dbReference type="SUPFAM" id="SSF140984">
    <property type="entry name" value="PTPA-like"/>
    <property type="match status" value="1"/>
</dbReference>
<reference evidence="9" key="1">
    <citation type="submission" date="2020-02" db="EMBL/GenBank/DDBJ databases">
        <authorList>
            <person name="Scholz U."/>
            <person name="Mascher M."/>
            <person name="Fiebig A."/>
        </authorList>
    </citation>
    <scope>NUCLEOTIDE SEQUENCE</scope>
</reference>
<dbReference type="PANTHER" id="PTHR10012">
    <property type="entry name" value="SERINE/THREONINE-PROTEIN PHOSPHATASE 2A REGULATORY SUBUNIT B"/>
    <property type="match status" value="1"/>
</dbReference>
<evidence type="ECO:0000256" key="8">
    <source>
        <dbReference type="SAM" id="MobiDB-lite"/>
    </source>
</evidence>
<evidence type="ECO:0000256" key="2">
    <source>
        <dbReference type="ARBA" id="ARBA00004496"/>
    </source>
</evidence>
<accession>A0A7I8KV18</accession>
<comment type="catalytic activity">
    <reaction evidence="1 7">
        <text>[protein]-peptidylproline (omega=180) = [protein]-peptidylproline (omega=0)</text>
        <dbReference type="Rhea" id="RHEA:16237"/>
        <dbReference type="Rhea" id="RHEA-COMP:10747"/>
        <dbReference type="Rhea" id="RHEA-COMP:10748"/>
        <dbReference type="ChEBI" id="CHEBI:83833"/>
        <dbReference type="ChEBI" id="CHEBI:83834"/>
        <dbReference type="EC" id="5.2.1.8"/>
    </reaction>
</comment>
<evidence type="ECO:0000256" key="3">
    <source>
        <dbReference type="ARBA" id="ARBA00011019"/>
    </source>
</evidence>
<dbReference type="PANTHER" id="PTHR10012:SF0">
    <property type="entry name" value="SERINE_THREONINE-PROTEIN PHOSPHATASE 2A ACTIVATOR"/>
    <property type="match status" value="1"/>
</dbReference>
<proteinExistence type="inferred from homology"/>
<dbReference type="Proteomes" id="UP000663760">
    <property type="component" value="Chromosome 9"/>
</dbReference>
<dbReference type="EC" id="5.2.1.8" evidence="7"/>
<dbReference type="AlphaFoldDB" id="A0A7I8KV18"/>
<dbReference type="OrthoDB" id="16120at2759"/>
<evidence type="ECO:0000313" key="9">
    <source>
        <dbReference type="EMBL" id="CAA7401647.1"/>
    </source>
</evidence>
<evidence type="ECO:0000256" key="1">
    <source>
        <dbReference type="ARBA" id="ARBA00000971"/>
    </source>
</evidence>
<dbReference type="EMBL" id="LR746272">
    <property type="protein sequence ID" value="CAA7401647.1"/>
    <property type="molecule type" value="Genomic_DNA"/>
</dbReference>
<gene>
    <name evidence="9" type="ORF">SI8410_09012325</name>
</gene>
<comment type="subcellular location">
    <subcellularLocation>
        <location evidence="2 7">Cytoplasm</location>
    </subcellularLocation>
</comment>